<accession>A0ACC7NXE2</accession>
<evidence type="ECO:0000313" key="1">
    <source>
        <dbReference type="EMBL" id="MFM9328735.1"/>
    </source>
</evidence>
<gene>
    <name evidence="1" type="ORF">ACI1P1_10585</name>
</gene>
<name>A0ACC7NXE2_9BACL</name>
<protein>
    <submittedName>
        <fullName evidence="1">Phage tail tube protein</fullName>
    </submittedName>
</protein>
<organism evidence="1 2">
    <name type="scientific">Paenibacillus mesotrionivorans</name>
    <dbReference type="NCBI Taxonomy" id="3160968"/>
    <lineage>
        <taxon>Bacteria</taxon>
        <taxon>Bacillati</taxon>
        <taxon>Bacillota</taxon>
        <taxon>Bacilli</taxon>
        <taxon>Bacillales</taxon>
        <taxon>Paenibacillaceae</taxon>
        <taxon>Paenibacillus</taxon>
    </lineage>
</organism>
<dbReference type="EMBL" id="JBJURJ010000006">
    <property type="protein sequence ID" value="MFM9328735.1"/>
    <property type="molecule type" value="Genomic_DNA"/>
</dbReference>
<reference evidence="1" key="1">
    <citation type="submission" date="2024-12" db="EMBL/GenBank/DDBJ databases">
        <authorList>
            <person name="Wu N."/>
        </authorList>
    </citation>
    <scope>NUCLEOTIDE SEQUENCE</scope>
    <source>
        <strain evidence="1">P15</strain>
    </source>
</reference>
<evidence type="ECO:0000313" key="2">
    <source>
        <dbReference type="Proteomes" id="UP001631969"/>
    </source>
</evidence>
<proteinExistence type="predicted"/>
<comment type="caution">
    <text evidence="1">The sequence shown here is derived from an EMBL/GenBank/DDBJ whole genome shotgun (WGS) entry which is preliminary data.</text>
</comment>
<keyword evidence="2" id="KW-1185">Reference proteome</keyword>
<dbReference type="Proteomes" id="UP001631969">
    <property type="component" value="Unassembled WGS sequence"/>
</dbReference>
<sequence>MAMQGEKVINGTFGEVWLDGEYIAEVKGLQAKVSIEKEDIPVAGKYATDSKFMGYKGTGTLRMYKTNSRMIAKLSELIKAGTITRFQIISQVKDPSAAGAERIIIKDASFDDMTLIDWELRKNGELECPFTFTDWETTDLVGSN</sequence>